<dbReference type="Pfam" id="PF18480">
    <property type="entry name" value="DUF5615"/>
    <property type="match status" value="1"/>
</dbReference>
<sequence>MKFLADENLEYSIISFLRERDIDVIAVRDILKGVPDAEIINYAFQNNLIIITSDKDFGELTFRLRKPNHGIVLMRIAEDIPEEKADLLCKSLQKLGDKVMNKFVVVEKNSIRVRSIF</sequence>
<evidence type="ECO:0000313" key="2">
    <source>
        <dbReference type="EMBL" id="HDR51420.1"/>
    </source>
</evidence>
<organism evidence="2">
    <name type="scientific">Mariniphaga anaerophila</name>
    <dbReference type="NCBI Taxonomy" id="1484053"/>
    <lineage>
        <taxon>Bacteria</taxon>
        <taxon>Pseudomonadati</taxon>
        <taxon>Bacteroidota</taxon>
        <taxon>Bacteroidia</taxon>
        <taxon>Marinilabiliales</taxon>
        <taxon>Prolixibacteraceae</taxon>
        <taxon>Mariniphaga</taxon>
    </lineage>
</organism>
<reference evidence="2" key="1">
    <citation type="journal article" date="2020" name="mSystems">
        <title>Genome- and Community-Level Interaction Insights into Carbon Utilization and Element Cycling Functions of Hydrothermarchaeota in Hydrothermal Sediment.</title>
        <authorList>
            <person name="Zhou Z."/>
            <person name="Liu Y."/>
            <person name="Xu W."/>
            <person name="Pan J."/>
            <person name="Luo Z.H."/>
            <person name="Li M."/>
        </authorList>
    </citation>
    <scope>NUCLEOTIDE SEQUENCE [LARGE SCALE GENOMIC DNA]</scope>
    <source>
        <strain evidence="2">SpSt-1217</strain>
    </source>
</reference>
<evidence type="ECO:0000259" key="1">
    <source>
        <dbReference type="Pfam" id="PF18480"/>
    </source>
</evidence>
<name>A0A831LKU6_9BACT</name>
<gene>
    <name evidence="2" type="ORF">ENN90_07340</name>
</gene>
<dbReference type="EMBL" id="DSDK01000402">
    <property type="protein sequence ID" value="HDR51420.1"/>
    <property type="molecule type" value="Genomic_DNA"/>
</dbReference>
<comment type="caution">
    <text evidence="2">The sequence shown here is derived from an EMBL/GenBank/DDBJ whole genome shotgun (WGS) entry which is preliminary data.</text>
</comment>
<dbReference type="Proteomes" id="UP000886047">
    <property type="component" value="Unassembled WGS sequence"/>
</dbReference>
<proteinExistence type="predicted"/>
<accession>A0A831LKU6</accession>
<dbReference type="AlphaFoldDB" id="A0A831LKU6"/>
<dbReference type="InterPro" id="IPR041049">
    <property type="entry name" value="DUF5615"/>
</dbReference>
<feature type="domain" description="DUF5615" evidence="1">
    <location>
        <begin position="1"/>
        <end position="108"/>
    </location>
</feature>
<protein>
    <recommendedName>
        <fullName evidence="1">DUF5615 domain-containing protein</fullName>
    </recommendedName>
</protein>